<feature type="transmembrane region" description="Helical" evidence="6">
    <location>
        <begin position="43"/>
        <end position="64"/>
    </location>
</feature>
<keyword evidence="5 6" id="KW-0472">Membrane</keyword>
<keyword evidence="3" id="KW-0201">Cytochrome c-type biogenesis</keyword>
<dbReference type="PANTHER" id="PTHR30071">
    <property type="entry name" value="HEME EXPORTER PROTEIN C"/>
    <property type="match status" value="1"/>
</dbReference>
<evidence type="ECO:0000256" key="6">
    <source>
        <dbReference type="SAM" id="Phobius"/>
    </source>
</evidence>
<sequence>MDLESLTDILFALVLFLYALSTIWYLAFVAFQKKFLAQIGSGQLWAGFTSHFVLILVTYFRIGHIPAHNLQYSLSLTVWALIAVYLCFQFSMNIRILGVLVTPISTLILAIAFSLPNPGIVIGKQFQSIWVSIHVVTSFIGNGAFALATCVGIFYLIQEKAIKGKRQGFFYNRLPALDRLDQMSYACIAIGFPMLTIGIMTGCIYAQIHWGHYWTWDPKEVWSAMTWLFYAAILHGRMALGWRGRRLAYLAIIGIF</sequence>
<dbReference type="EMBL" id="ATBP01000163">
    <property type="protein sequence ID" value="ETR72294.1"/>
    <property type="molecule type" value="Genomic_DNA"/>
</dbReference>
<evidence type="ECO:0000313" key="9">
    <source>
        <dbReference type="Proteomes" id="UP000189670"/>
    </source>
</evidence>
<organism evidence="8 9">
    <name type="scientific">Candidatus Magnetoglobus multicellularis str. Araruama</name>
    <dbReference type="NCBI Taxonomy" id="890399"/>
    <lineage>
        <taxon>Bacteria</taxon>
        <taxon>Pseudomonadati</taxon>
        <taxon>Thermodesulfobacteriota</taxon>
        <taxon>Desulfobacteria</taxon>
        <taxon>Desulfobacterales</taxon>
        <taxon>Desulfobacteraceae</taxon>
        <taxon>Candidatus Magnetoglobus</taxon>
    </lineage>
</organism>
<keyword evidence="4 6" id="KW-1133">Transmembrane helix</keyword>
<evidence type="ECO:0000256" key="5">
    <source>
        <dbReference type="ARBA" id="ARBA00023136"/>
    </source>
</evidence>
<protein>
    <submittedName>
        <fullName evidence="8">Cytochrome c assembly protein</fullName>
    </submittedName>
</protein>
<dbReference type="Proteomes" id="UP000189670">
    <property type="component" value="Unassembled WGS sequence"/>
</dbReference>
<dbReference type="GO" id="GO:0020037">
    <property type="term" value="F:heme binding"/>
    <property type="evidence" value="ECO:0007669"/>
    <property type="project" value="InterPro"/>
</dbReference>
<feature type="transmembrane region" description="Helical" evidence="6">
    <location>
        <begin position="95"/>
        <end position="115"/>
    </location>
</feature>
<dbReference type="GO" id="GO:0005886">
    <property type="term" value="C:plasma membrane"/>
    <property type="evidence" value="ECO:0007669"/>
    <property type="project" value="TreeGrafter"/>
</dbReference>
<feature type="transmembrane region" description="Helical" evidence="6">
    <location>
        <begin position="6"/>
        <end position="31"/>
    </location>
</feature>
<feature type="transmembrane region" description="Helical" evidence="6">
    <location>
        <begin position="183"/>
        <end position="208"/>
    </location>
</feature>
<evidence type="ECO:0000259" key="7">
    <source>
        <dbReference type="Pfam" id="PF01578"/>
    </source>
</evidence>
<comment type="caution">
    <text evidence="8">The sequence shown here is derived from an EMBL/GenBank/DDBJ whole genome shotgun (WGS) entry which is preliminary data.</text>
</comment>
<comment type="subcellular location">
    <subcellularLocation>
        <location evidence="1">Membrane</location>
        <topology evidence="1">Multi-pass membrane protein</topology>
    </subcellularLocation>
</comment>
<gene>
    <name evidence="8" type="ORF">OMM_01820</name>
</gene>
<evidence type="ECO:0000256" key="3">
    <source>
        <dbReference type="ARBA" id="ARBA00022748"/>
    </source>
</evidence>
<dbReference type="AlphaFoldDB" id="A0A1V1PBZ7"/>
<evidence type="ECO:0000256" key="2">
    <source>
        <dbReference type="ARBA" id="ARBA00022692"/>
    </source>
</evidence>
<proteinExistence type="predicted"/>
<dbReference type="GO" id="GO:0017004">
    <property type="term" value="P:cytochrome complex assembly"/>
    <property type="evidence" value="ECO:0007669"/>
    <property type="project" value="UniProtKB-KW"/>
</dbReference>
<keyword evidence="2 6" id="KW-0812">Transmembrane</keyword>
<name>A0A1V1PBZ7_9BACT</name>
<feature type="transmembrane region" description="Helical" evidence="6">
    <location>
        <begin position="70"/>
        <end position="88"/>
    </location>
</feature>
<dbReference type="Pfam" id="PF01578">
    <property type="entry name" value="Cytochrom_C_asm"/>
    <property type="match status" value="1"/>
</dbReference>
<accession>A0A1V1PBZ7</accession>
<dbReference type="PANTHER" id="PTHR30071:SF1">
    <property type="entry name" value="CYTOCHROME B_B6 PROTEIN-RELATED"/>
    <property type="match status" value="1"/>
</dbReference>
<evidence type="ECO:0000256" key="4">
    <source>
        <dbReference type="ARBA" id="ARBA00022989"/>
    </source>
</evidence>
<dbReference type="InterPro" id="IPR045062">
    <property type="entry name" value="Cyt_c_biogenesis_CcsA/CcmC"/>
</dbReference>
<evidence type="ECO:0000313" key="8">
    <source>
        <dbReference type="EMBL" id="ETR72294.1"/>
    </source>
</evidence>
<feature type="domain" description="Cytochrome c assembly protein" evidence="7">
    <location>
        <begin position="68"/>
        <end position="255"/>
    </location>
</feature>
<dbReference type="InterPro" id="IPR002541">
    <property type="entry name" value="Cyt_c_assembly"/>
</dbReference>
<feature type="transmembrane region" description="Helical" evidence="6">
    <location>
        <begin position="220"/>
        <end position="240"/>
    </location>
</feature>
<evidence type="ECO:0000256" key="1">
    <source>
        <dbReference type="ARBA" id="ARBA00004141"/>
    </source>
</evidence>
<feature type="transmembrane region" description="Helical" evidence="6">
    <location>
        <begin position="135"/>
        <end position="157"/>
    </location>
</feature>
<reference evidence="9" key="1">
    <citation type="submission" date="2012-11" db="EMBL/GenBank/DDBJ databases">
        <authorList>
            <person name="Lucero-Rivera Y.E."/>
            <person name="Tovar-Ramirez D."/>
        </authorList>
    </citation>
    <scope>NUCLEOTIDE SEQUENCE [LARGE SCALE GENOMIC DNA]</scope>
    <source>
        <strain evidence="9">Araruama</strain>
    </source>
</reference>